<feature type="region of interest" description="Disordered" evidence="8">
    <location>
        <begin position="1"/>
        <end position="33"/>
    </location>
</feature>
<keyword evidence="10" id="KW-1185">Reference proteome</keyword>
<evidence type="ECO:0000256" key="4">
    <source>
        <dbReference type="ARBA" id="ARBA00022695"/>
    </source>
</evidence>
<dbReference type="Proteomes" id="UP001295684">
    <property type="component" value="Unassembled WGS sequence"/>
</dbReference>
<proteinExistence type="inferred from homology"/>
<evidence type="ECO:0000256" key="8">
    <source>
        <dbReference type="SAM" id="MobiDB-lite"/>
    </source>
</evidence>
<accession>A0AAD1UI97</accession>
<dbReference type="InterPro" id="IPR000768">
    <property type="entry name" value="ART"/>
</dbReference>
<evidence type="ECO:0000313" key="9">
    <source>
        <dbReference type="EMBL" id="CAI2369269.1"/>
    </source>
</evidence>
<keyword evidence="2 6" id="KW-0328">Glycosyltransferase</keyword>
<organism evidence="9 10">
    <name type="scientific">Euplotes crassus</name>
    <dbReference type="NCBI Taxonomy" id="5936"/>
    <lineage>
        <taxon>Eukaryota</taxon>
        <taxon>Sar</taxon>
        <taxon>Alveolata</taxon>
        <taxon>Ciliophora</taxon>
        <taxon>Intramacronucleata</taxon>
        <taxon>Spirotrichea</taxon>
        <taxon>Hypotrichia</taxon>
        <taxon>Euplotida</taxon>
        <taxon>Euplotidae</taxon>
        <taxon>Moneuplotes</taxon>
    </lineage>
</organism>
<comment type="caution">
    <text evidence="9">The sequence shown here is derived from an EMBL/GenBank/DDBJ whole genome shotgun (WGS) entry which is preliminary data.</text>
</comment>
<protein>
    <recommendedName>
        <fullName evidence="6">NAD(P)(+)--arginine ADP-ribosyltransferase</fullName>
        <ecNumber evidence="6">2.4.2.31</ecNumber>
    </recommendedName>
    <alternativeName>
        <fullName evidence="6">Mono(ADP-ribosyl)transferase</fullName>
    </alternativeName>
</protein>
<feature type="compositionally biased region" description="Basic residues" evidence="8">
    <location>
        <begin position="12"/>
        <end position="23"/>
    </location>
</feature>
<dbReference type="EMBL" id="CAMPGE010010420">
    <property type="protein sequence ID" value="CAI2369269.1"/>
    <property type="molecule type" value="Genomic_DNA"/>
</dbReference>
<keyword evidence="4" id="KW-0548">Nucleotidyltransferase</keyword>
<keyword evidence="6" id="KW-0520">NAD</keyword>
<evidence type="ECO:0000256" key="2">
    <source>
        <dbReference type="ARBA" id="ARBA00022676"/>
    </source>
</evidence>
<evidence type="ECO:0000256" key="3">
    <source>
        <dbReference type="ARBA" id="ARBA00022679"/>
    </source>
</evidence>
<keyword evidence="3 6" id="KW-0808">Transferase</keyword>
<feature type="coiled-coil region" evidence="7">
    <location>
        <begin position="85"/>
        <end position="112"/>
    </location>
</feature>
<reference evidence="9" key="1">
    <citation type="submission" date="2023-07" db="EMBL/GenBank/DDBJ databases">
        <authorList>
            <consortium name="AG Swart"/>
            <person name="Singh M."/>
            <person name="Singh A."/>
            <person name="Seah K."/>
            <person name="Emmerich C."/>
        </authorList>
    </citation>
    <scope>NUCLEOTIDE SEQUENCE</scope>
    <source>
        <strain evidence="9">DP1</strain>
    </source>
</reference>
<evidence type="ECO:0000256" key="6">
    <source>
        <dbReference type="RuleBase" id="RU361228"/>
    </source>
</evidence>
<dbReference type="EC" id="2.4.2.31" evidence="6"/>
<evidence type="ECO:0000313" key="10">
    <source>
        <dbReference type="Proteomes" id="UP001295684"/>
    </source>
</evidence>
<comment type="catalytic activity">
    <reaction evidence="5 6">
        <text>L-arginyl-[protein] + NAD(+) = N(omega)-(ADP-D-ribosyl)-L-arginyl-[protein] + nicotinamide + H(+)</text>
        <dbReference type="Rhea" id="RHEA:19149"/>
        <dbReference type="Rhea" id="RHEA-COMP:10532"/>
        <dbReference type="Rhea" id="RHEA-COMP:15087"/>
        <dbReference type="ChEBI" id="CHEBI:15378"/>
        <dbReference type="ChEBI" id="CHEBI:17154"/>
        <dbReference type="ChEBI" id="CHEBI:29965"/>
        <dbReference type="ChEBI" id="CHEBI:57540"/>
        <dbReference type="ChEBI" id="CHEBI:142554"/>
        <dbReference type="EC" id="2.4.2.31"/>
    </reaction>
</comment>
<dbReference type="Gene3D" id="3.90.176.10">
    <property type="entry name" value="Toxin ADP-ribosyltransferase, Chain A, domain 1"/>
    <property type="match status" value="1"/>
</dbReference>
<sequence>MKRKSDGLVLMRNRRKKVSNKQRGKTEERTKARPPVSEFYKGPFLEGNFGLKVPEERKVMSKEGILMKKNILEQMVVPNTKRDINEILEDIAKKKRKERARAKQRAKTADKTRSAANVKRKYMKVKQDEEEVKIERVKCSKLFALPNTSKKQVDVCERFTSQEDLDMERLLEKLTIEVSEEDFQKRFYETKFMKLYVETPRVCELDEVVKFLSKVMPSSTHPRMKQFIERYKEDPLTAIMHIWTQWSKITLPINFSLILDGQKTFDLMDENTKFLKKTLQDKYEHKFTTILKYSIRFIRMVNYFIVKVATKDNTQNRITHRGVRAVLFKNIEVGQVFRVMNFQCTSERESIAKQFGGWDNPKIKKKSLIHFQIPKGCFNAAKIGKYGCKDYHHQKETLIPPYTCCKMTKRVGNEIWLEVAKDNKRANFSYFSF</sequence>
<dbReference type="SUPFAM" id="SSF56399">
    <property type="entry name" value="ADP-ribosylation"/>
    <property type="match status" value="1"/>
</dbReference>
<evidence type="ECO:0000256" key="7">
    <source>
        <dbReference type="SAM" id="Coils"/>
    </source>
</evidence>
<name>A0AAD1UI97_EUPCR</name>
<dbReference type="GO" id="GO:0016779">
    <property type="term" value="F:nucleotidyltransferase activity"/>
    <property type="evidence" value="ECO:0007669"/>
    <property type="project" value="UniProtKB-KW"/>
</dbReference>
<evidence type="ECO:0000256" key="1">
    <source>
        <dbReference type="ARBA" id="ARBA00009558"/>
    </source>
</evidence>
<keyword evidence="6" id="KW-0521">NADP</keyword>
<evidence type="ECO:0000256" key="5">
    <source>
        <dbReference type="ARBA" id="ARBA00047597"/>
    </source>
</evidence>
<gene>
    <name evidence="9" type="ORF">ECRASSUSDP1_LOCUS10567</name>
</gene>
<dbReference type="Pfam" id="PF01129">
    <property type="entry name" value="ART"/>
    <property type="match status" value="1"/>
</dbReference>
<keyword evidence="7" id="KW-0175">Coiled coil</keyword>
<dbReference type="GO" id="GO:0106274">
    <property type="term" value="F:NAD+-protein-arginine ADP-ribosyltransferase activity"/>
    <property type="evidence" value="ECO:0007669"/>
    <property type="project" value="UniProtKB-EC"/>
</dbReference>
<dbReference type="AlphaFoldDB" id="A0AAD1UI97"/>
<comment type="similarity">
    <text evidence="1 6">Belongs to the Arg-specific ADP-ribosyltransferase family.</text>
</comment>